<evidence type="ECO:0000256" key="6">
    <source>
        <dbReference type="SAM" id="MobiDB-lite"/>
    </source>
</evidence>
<dbReference type="PANTHER" id="PTHR23501">
    <property type="entry name" value="MAJOR FACILITATOR SUPERFAMILY"/>
    <property type="match status" value="1"/>
</dbReference>
<dbReference type="InterPro" id="IPR020846">
    <property type="entry name" value="MFS_dom"/>
</dbReference>
<feature type="transmembrane region" description="Helical" evidence="7">
    <location>
        <begin position="266"/>
        <end position="285"/>
    </location>
</feature>
<feature type="transmembrane region" description="Helical" evidence="7">
    <location>
        <begin position="402"/>
        <end position="424"/>
    </location>
</feature>
<evidence type="ECO:0000256" key="3">
    <source>
        <dbReference type="ARBA" id="ARBA00022692"/>
    </source>
</evidence>
<keyword evidence="4 7" id="KW-1133">Transmembrane helix</keyword>
<feature type="transmembrane region" description="Helical" evidence="7">
    <location>
        <begin position="234"/>
        <end position="254"/>
    </location>
</feature>
<comment type="caution">
    <text evidence="9">The sequence shown here is derived from an EMBL/GenBank/DDBJ whole genome shotgun (WGS) entry which is preliminary data.</text>
</comment>
<dbReference type="GO" id="GO:0005886">
    <property type="term" value="C:plasma membrane"/>
    <property type="evidence" value="ECO:0007669"/>
    <property type="project" value="TreeGrafter"/>
</dbReference>
<evidence type="ECO:0000313" key="9">
    <source>
        <dbReference type="EMBL" id="KAF2734738.1"/>
    </source>
</evidence>
<dbReference type="InterPro" id="IPR011701">
    <property type="entry name" value="MFS"/>
</dbReference>
<dbReference type="OrthoDB" id="10021397at2759"/>
<feature type="transmembrane region" description="Helical" evidence="7">
    <location>
        <begin position="162"/>
        <end position="182"/>
    </location>
</feature>
<dbReference type="PANTHER" id="PTHR23501:SF177">
    <property type="entry name" value="MAJOR FACILITATOR SUPERFAMILY (MFS) PROFILE DOMAIN-CONTAINING PROTEIN-RELATED"/>
    <property type="match status" value="1"/>
</dbReference>
<feature type="transmembrane region" description="Helical" evidence="7">
    <location>
        <begin position="369"/>
        <end position="390"/>
    </location>
</feature>
<feature type="transmembrane region" description="Helical" evidence="7">
    <location>
        <begin position="136"/>
        <end position="156"/>
    </location>
</feature>
<evidence type="ECO:0000313" key="10">
    <source>
        <dbReference type="Proteomes" id="UP000799444"/>
    </source>
</evidence>
<reference evidence="9" key="1">
    <citation type="journal article" date="2020" name="Stud. Mycol.">
        <title>101 Dothideomycetes genomes: a test case for predicting lifestyles and emergence of pathogens.</title>
        <authorList>
            <person name="Haridas S."/>
            <person name="Albert R."/>
            <person name="Binder M."/>
            <person name="Bloem J."/>
            <person name="Labutti K."/>
            <person name="Salamov A."/>
            <person name="Andreopoulos B."/>
            <person name="Baker S."/>
            <person name="Barry K."/>
            <person name="Bills G."/>
            <person name="Bluhm B."/>
            <person name="Cannon C."/>
            <person name="Castanera R."/>
            <person name="Culley D."/>
            <person name="Daum C."/>
            <person name="Ezra D."/>
            <person name="Gonzalez J."/>
            <person name="Henrissat B."/>
            <person name="Kuo A."/>
            <person name="Liang C."/>
            <person name="Lipzen A."/>
            <person name="Lutzoni F."/>
            <person name="Magnuson J."/>
            <person name="Mondo S."/>
            <person name="Nolan M."/>
            <person name="Ohm R."/>
            <person name="Pangilinan J."/>
            <person name="Park H.-J."/>
            <person name="Ramirez L."/>
            <person name="Alfaro M."/>
            <person name="Sun H."/>
            <person name="Tritt A."/>
            <person name="Yoshinaga Y."/>
            <person name="Zwiers L.-H."/>
            <person name="Turgeon B."/>
            <person name="Goodwin S."/>
            <person name="Spatafora J."/>
            <person name="Crous P."/>
            <person name="Grigoriev I."/>
        </authorList>
    </citation>
    <scope>NUCLEOTIDE SEQUENCE</scope>
    <source>
        <strain evidence="9">CBS 125425</strain>
    </source>
</reference>
<feature type="transmembrane region" description="Helical" evidence="7">
    <location>
        <begin position="436"/>
        <end position="457"/>
    </location>
</feature>
<dbReference type="SUPFAM" id="SSF103473">
    <property type="entry name" value="MFS general substrate transporter"/>
    <property type="match status" value="1"/>
</dbReference>
<accession>A0A9P4R0U6</accession>
<feature type="domain" description="Major facilitator superfamily (MFS) profile" evidence="8">
    <location>
        <begin position="41"/>
        <end position="548"/>
    </location>
</feature>
<dbReference type="InterPro" id="IPR036259">
    <property type="entry name" value="MFS_trans_sf"/>
</dbReference>
<dbReference type="Gene3D" id="1.20.1720.10">
    <property type="entry name" value="Multidrug resistance protein D"/>
    <property type="match status" value="1"/>
</dbReference>
<proteinExistence type="predicted"/>
<protein>
    <submittedName>
        <fullName evidence="9">Efflux pump antibiotic resistance protein</fullName>
    </submittedName>
</protein>
<dbReference type="PROSITE" id="PS50850">
    <property type="entry name" value="MFS"/>
    <property type="match status" value="1"/>
</dbReference>
<dbReference type="Proteomes" id="UP000799444">
    <property type="component" value="Unassembled WGS sequence"/>
</dbReference>
<dbReference type="GO" id="GO:0022857">
    <property type="term" value="F:transmembrane transporter activity"/>
    <property type="evidence" value="ECO:0007669"/>
    <property type="project" value="InterPro"/>
</dbReference>
<dbReference type="CDD" id="cd17502">
    <property type="entry name" value="MFS_Azr1_MDR_like"/>
    <property type="match status" value="1"/>
</dbReference>
<sequence length="548" mass="58729">MPESTSRGQEAEKNLDDSRPSQETISESKEEYPSSLNLTIMVLALILAMFLASLDFTIVGTAIPKITEEFQALDSIGWYGSALFLTVAAFQSPWGKGYKFFDLKLVFLTAIAVFEVGSLICAVAPDNQTFIAGRAIIGVGAAGILGGCYCIIAFAVPPVRRPAFSGIMGATYGIASVIGPLLGGVFTDQVSWRWCFYINLPIGGVSAAMILFMFRTPAHSRYTGDLTLKEKLLHMDMPGALLIIASMVPFLLAMQWGGLSKSWSDADVYGCLIAFVIIAITFVGFEYWQADRGLLVPYLLKQRLIWVACLFGFFLSGGFFTTLYYLPIYFQAILGTSAEQSGIRNLALIIAMMISTISAGGSVTGFGHFAPFVIIGSTLTTVATGLFYTLSPTSSNGQWIGYQVLAGFGIGMCNQIPLMAAQALAKNEDVATTTAVIMFFQTLGGAILVSAAQAGFANDLVKTVRKKIPGIDAGRVVAAGAIEYRHIFPPDTISRILESYMEGITTVFIIILVVSSVSVLASLLVPWTNIKEATKEKERAGVALGAAA</sequence>
<dbReference type="AlphaFoldDB" id="A0A9P4R0U6"/>
<dbReference type="Pfam" id="PF07690">
    <property type="entry name" value="MFS_1"/>
    <property type="match status" value="1"/>
</dbReference>
<evidence type="ECO:0000256" key="4">
    <source>
        <dbReference type="ARBA" id="ARBA00022989"/>
    </source>
</evidence>
<feature type="transmembrane region" description="Helical" evidence="7">
    <location>
        <begin position="504"/>
        <end position="527"/>
    </location>
</feature>
<evidence type="ECO:0000256" key="1">
    <source>
        <dbReference type="ARBA" id="ARBA00004141"/>
    </source>
</evidence>
<keyword evidence="5 7" id="KW-0472">Membrane</keyword>
<feature type="transmembrane region" description="Helical" evidence="7">
    <location>
        <begin position="38"/>
        <end position="64"/>
    </location>
</feature>
<dbReference type="FunFam" id="1.20.1250.20:FF:000196">
    <property type="entry name" value="MFS toxin efflux pump (AflT)"/>
    <property type="match status" value="1"/>
</dbReference>
<name>A0A9P4R0U6_9PLEO</name>
<feature type="region of interest" description="Disordered" evidence="6">
    <location>
        <begin position="1"/>
        <end position="30"/>
    </location>
</feature>
<organism evidence="9 10">
    <name type="scientific">Polyplosphaeria fusca</name>
    <dbReference type="NCBI Taxonomy" id="682080"/>
    <lineage>
        <taxon>Eukaryota</taxon>
        <taxon>Fungi</taxon>
        <taxon>Dikarya</taxon>
        <taxon>Ascomycota</taxon>
        <taxon>Pezizomycotina</taxon>
        <taxon>Dothideomycetes</taxon>
        <taxon>Pleosporomycetidae</taxon>
        <taxon>Pleosporales</taxon>
        <taxon>Tetraplosphaeriaceae</taxon>
        <taxon>Polyplosphaeria</taxon>
    </lineage>
</organism>
<feature type="transmembrane region" description="Helical" evidence="7">
    <location>
        <begin position="106"/>
        <end position="124"/>
    </location>
</feature>
<feature type="transmembrane region" description="Helical" evidence="7">
    <location>
        <begin position="76"/>
        <end position="94"/>
    </location>
</feature>
<evidence type="ECO:0000256" key="5">
    <source>
        <dbReference type="ARBA" id="ARBA00023136"/>
    </source>
</evidence>
<dbReference type="FunFam" id="1.20.1720.10:FF:000012">
    <property type="entry name" value="MFS toxin efflux pump (AflT)"/>
    <property type="match status" value="1"/>
</dbReference>
<dbReference type="Gene3D" id="1.20.1250.20">
    <property type="entry name" value="MFS general substrate transporter like domains"/>
    <property type="match status" value="1"/>
</dbReference>
<dbReference type="EMBL" id="ML996144">
    <property type="protein sequence ID" value="KAF2734738.1"/>
    <property type="molecule type" value="Genomic_DNA"/>
</dbReference>
<comment type="subcellular location">
    <subcellularLocation>
        <location evidence="1">Membrane</location>
        <topology evidence="1">Multi-pass membrane protein</topology>
    </subcellularLocation>
</comment>
<feature type="transmembrane region" description="Helical" evidence="7">
    <location>
        <begin position="305"/>
        <end position="326"/>
    </location>
</feature>
<feature type="transmembrane region" description="Helical" evidence="7">
    <location>
        <begin position="194"/>
        <end position="214"/>
    </location>
</feature>
<feature type="compositionally biased region" description="Basic and acidic residues" evidence="6">
    <location>
        <begin position="9"/>
        <end position="30"/>
    </location>
</feature>
<evidence type="ECO:0000256" key="7">
    <source>
        <dbReference type="SAM" id="Phobius"/>
    </source>
</evidence>
<gene>
    <name evidence="9" type="ORF">EJ04DRAFT_492994</name>
</gene>
<keyword evidence="3 7" id="KW-0812">Transmembrane</keyword>
<feature type="transmembrane region" description="Helical" evidence="7">
    <location>
        <begin position="346"/>
        <end position="363"/>
    </location>
</feature>
<evidence type="ECO:0000259" key="8">
    <source>
        <dbReference type="PROSITE" id="PS50850"/>
    </source>
</evidence>
<keyword evidence="10" id="KW-1185">Reference proteome</keyword>
<keyword evidence="2" id="KW-0813">Transport</keyword>
<evidence type="ECO:0000256" key="2">
    <source>
        <dbReference type="ARBA" id="ARBA00022448"/>
    </source>
</evidence>